<name>A0A0F9CEC6_9ZZZZ</name>
<reference evidence="1" key="1">
    <citation type="journal article" date="2015" name="Nature">
        <title>Complex archaea that bridge the gap between prokaryotes and eukaryotes.</title>
        <authorList>
            <person name="Spang A."/>
            <person name="Saw J.H."/>
            <person name="Jorgensen S.L."/>
            <person name="Zaremba-Niedzwiedzka K."/>
            <person name="Martijn J."/>
            <person name="Lind A.E."/>
            <person name="van Eijk R."/>
            <person name="Schleper C."/>
            <person name="Guy L."/>
            <person name="Ettema T.J."/>
        </authorList>
    </citation>
    <scope>NUCLEOTIDE SEQUENCE</scope>
</reference>
<feature type="non-terminal residue" evidence="1">
    <location>
        <position position="1"/>
    </location>
</feature>
<comment type="caution">
    <text evidence="1">The sequence shown here is derived from an EMBL/GenBank/DDBJ whole genome shotgun (WGS) entry which is preliminary data.</text>
</comment>
<dbReference type="AlphaFoldDB" id="A0A0F9CEC6"/>
<sequence length="182" mass="18457">CNFTASQFQGLFMRVAMASGVANTSAVRGMEVDARNASDQNVGELVGVHATANVMGTGTITKAFGLHAQVSQRSEEASTVTTLAAIWAKVGVEDASTITNGYGILISSEFITGGIALTAAIGVESSGAGAFTSLIDATGAQLVETDSGTEVVLIKFQGANGTTYYLVHDTDAATVVAVATSL</sequence>
<accession>A0A0F9CEC6</accession>
<evidence type="ECO:0000313" key="1">
    <source>
        <dbReference type="EMBL" id="KKL47404.1"/>
    </source>
</evidence>
<dbReference type="EMBL" id="LAZR01033678">
    <property type="protein sequence ID" value="KKL47404.1"/>
    <property type="molecule type" value="Genomic_DNA"/>
</dbReference>
<proteinExistence type="predicted"/>
<protein>
    <submittedName>
        <fullName evidence="1">Uncharacterized protein</fullName>
    </submittedName>
</protein>
<organism evidence="1">
    <name type="scientific">marine sediment metagenome</name>
    <dbReference type="NCBI Taxonomy" id="412755"/>
    <lineage>
        <taxon>unclassified sequences</taxon>
        <taxon>metagenomes</taxon>
        <taxon>ecological metagenomes</taxon>
    </lineage>
</organism>
<gene>
    <name evidence="1" type="ORF">LCGC14_2335920</name>
</gene>